<protein>
    <submittedName>
        <fullName evidence="2">F-box protein</fullName>
    </submittedName>
</protein>
<dbReference type="InterPro" id="IPR050796">
    <property type="entry name" value="SCF_F-box_component"/>
</dbReference>
<organism evidence="2 3">
    <name type="scientific">Pyrus ussuriensis x Pyrus communis</name>
    <dbReference type="NCBI Taxonomy" id="2448454"/>
    <lineage>
        <taxon>Eukaryota</taxon>
        <taxon>Viridiplantae</taxon>
        <taxon>Streptophyta</taxon>
        <taxon>Embryophyta</taxon>
        <taxon>Tracheophyta</taxon>
        <taxon>Spermatophyta</taxon>
        <taxon>Magnoliopsida</taxon>
        <taxon>eudicotyledons</taxon>
        <taxon>Gunneridae</taxon>
        <taxon>Pentapetalae</taxon>
        <taxon>rosids</taxon>
        <taxon>fabids</taxon>
        <taxon>Rosales</taxon>
        <taxon>Rosaceae</taxon>
        <taxon>Amygdaloideae</taxon>
        <taxon>Maleae</taxon>
        <taxon>Pyrus</taxon>
    </lineage>
</organism>
<dbReference type="InterPro" id="IPR036047">
    <property type="entry name" value="F-box-like_dom_sf"/>
</dbReference>
<reference evidence="3" key="2">
    <citation type="submission" date="2019-10" db="EMBL/GenBank/DDBJ databases">
        <title>A de novo genome assembly of a pear dwarfing rootstock.</title>
        <authorList>
            <person name="Wang F."/>
            <person name="Wang J."/>
            <person name="Li S."/>
            <person name="Zhang Y."/>
            <person name="Fang M."/>
            <person name="Ma L."/>
            <person name="Zhao Y."/>
            <person name="Jiang S."/>
        </authorList>
    </citation>
    <scope>NUCLEOTIDE SEQUENCE [LARGE SCALE GENOMIC DNA]</scope>
</reference>
<dbReference type="SUPFAM" id="SSF81383">
    <property type="entry name" value="F-box domain"/>
    <property type="match status" value="1"/>
</dbReference>
<feature type="domain" description="F-box" evidence="1">
    <location>
        <begin position="4"/>
        <end position="43"/>
    </location>
</feature>
<reference evidence="2 3" key="1">
    <citation type="submission" date="2019-09" db="EMBL/GenBank/DDBJ databases">
        <authorList>
            <person name="Ou C."/>
        </authorList>
    </citation>
    <scope>NUCLEOTIDE SEQUENCE [LARGE SCALE GENOMIC DNA]</scope>
    <source>
        <strain evidence="2">S2</strain>
        <tissue evidence="2">Leaf</tissue>
    </source>
</reference>
<dbReference type="PANTHER" id="PTHR31672:SF13">
    <property type="entry name" value="F-BOX PROTEIN CPR30-LIKE"/>
    <property type="match status" value="1"/>
</dbReference>
<dbReference type="Pfam" id="PF00646">
    <property type="entry name" value="F-box"/>
    <property type="match status" value="1"/>
</dbReference>
<dbReference type="AlphaFoldDB" id="A0A5N5HQB5"/>
<keyword evidence="3" id="KW-1185">Reference proteome</keyword>
<reference evidence="2 3" key="3">
    <citation type="submission" date="2019-11" db="EMBL/GenBank/DDBJ databases">
        <title>A de novo genome assembly of a pear dwarfing rootstock.</title>
        <authorList>
            <person name="Wang F."/>
            <person name="Wang J."/>
            <person name="Li S."/>
            <person name="Zhang Y."/>
            <person name="Fang M."/>
            <person name="Ma L."/>
            <person name="Zhao Y."/>
            <person name="Jiang S."/>
        </authorList>
    </citation>
    <scope>NUCLEOTIDE SEQUENCE [LARGE SCALE GENOMIC DNA]</scope>
    <source>
        <strain evidence="2">S2</strain>
        <tissue evidence="2">Leaf</tissue>
    </source>
</reference>
<dbReference type="PANTHER" id="PTHR31672">
    <property type="entry name" value="BNACNNG10540D PROTEIN"/>
    <property type="match status" value="1"/>
</dbReference>
<evidence type="ECO:0000313" key="2">
    <source>
        <dbReference type="EMBL" id="KAB2625494.1"/>
    </source>
</evidence>
<dbReference type="Gene3D" id="1.20.1280.50">
    <property type="match status" value="1"/>
</dbReference>
<proteinExistence type="predicted"/>
<dbReference type="EMBL" id="SMOL01000160">
    <property type="protein sequence ID" value="KAB2625494.1"/>
    <property type="molecule type" value="Genomic_DNA"/>
</dbReference>
<sequence length="114" mass="12805">MSDLPEILFDILSRLPPKDLIRFLCIFKVWYATINDHRFIKAHLQRSIQTNSGRTILLKSRNAPPSDFFSSPFDDSETFGTAVKIEQPLKCPDDSSTILGCSMNGVVISKASKD</sequence>
<dbReference type="Proteomes" id="UP000327157">
    <property type="component" value="Chromosome 16"/>
</dbReference>
<evidence type="ECO:0000313" key="3">
    <source>
        <dbReference type="Proteomes" id="UP000327157"/>
    </source>
</evidence>
<name>A0A5N5HQB5_9ROSA</name>
<comment type="caution">
    <text evidence="2">The sequence shown here is derived from an EMBL/GenBank/DDBJ whole genome shotgun (WGS) entry which is preliminary data.</text>
</comment>
<dbReference type="InterPro" id="IPR001810">
    <property type="entry name" value="F-box_dom"/>
</dbReference>
<gene>
    <name evidence="2" type="ORF">D8674_017154</name>
</gene>
<evidence type="ECO:0000259" key="1">
    <source>
        <dbReference type="SMART" id="SM00256"/>
    </source>
</evidence>
<dbReference type="OrthoDB" id="1152154at2759"/>
<accession>A0A5N5HQB5</accession>
<dbReference type="SMART" id="SM00256">
    <property type="entry name" value="FBOX"/>
    <property type="match status" value="1"/>
</dbReference>